<feature type="transmembrane region" description="Helical" evidence="8">
    <location>
        <begin position="175"/>
        <end position="198"/>
    </location>
</feature>
<evidence type="ECO:0000256" key="4">
    <source>
        <dbReference type="ARBA" id="ARBA00022692"/>
    </source>
</evidence>
<comment type="subcellular location">
    <subcellularLocation>
        <location evidence="1">Cell membrane</location>
        <topology evidence="1">Multi-pass membrane protein</topology>
    </subcellularLocation>
</comment>
<feature type="transmembrane region" description="Helical" evidence="8">
    <location>
        <begin position="249"/>
        <end position="272"/>
    </location>
</feature>
<dbReference type="AlphaFoldDB" id="A0A517YA10"/>
<feature type="transmembrane region" description="Helical" evidence="8">
    <location>
        <begin position="433"/>
        <end position="455"/>
    </location>
</feature>
<dbReference type="KEGG" id="aagg:ETAA8_21530"/>
<evidence type="ECO:0000256" key="7">
    <source>
        <dbReference type="ARBA" id="ARBA00023136"/>
    </source>
</evidence>
<protein>
    <submittedName>
        <fullName evidence="9">Ktr system potassium uptake protein B</fullName>
    </submittedName>
</protein>
<keyword evidence="4 8" id="KW-0812">Transmembrane</keyword>
<organism evidence="9 10">
    <name type="scientific">Anatilimnocola aggregata</name>
    <dbReference type="NCBI Taxonomy" id="2528021"/>
    <lineage>
        <taxon>Bacteria</taxon>
        <taxon>Pseudomonadati</taxon>
        <taxon>Planctomycetota</taxon>
        <taxon>Planctomycetia</taxon>
        <taxon>Pirellulales</taxon>
        <taxon>Pirellulaceae</taxon>
        <taxon>Anatilimnocola</taxon>
    </lineage>
</organism>
<keyword evidence="2" id="KW-0813">Transport</keyword>
<feature type="transmembrane region" description="Helical" evidence="8">
    <location>
        <begin position="65"/>
        <end position="83"/>
    </location>
</feature>
<sequence>MQMDKARKRSSFGRWDIRKNRALQLWQRITPPQFFVASFALLILIGTLGLKLLPGLYTREPLSWIDALFTSTSAVCVTGLSTFDMATRCTWAGQAWILLLIQLGGLGMLTFASMIIVALGRRLSLRGEAMAVGGLEAAPHIDPRQLTFDVVRFTFLIEGVGALALYLLWIPKLGFAGALWPAIFHSVSSFCNAGFSVFSDSLMSYQQAPLVLLVHMALIIAGGLGFLTMEELALRYQAGKTRKIFRLSLHSRIVLITSLALLVIGWIFFCIFEWNATLRELPIVHKLTNGLFMSVTSRTAGFNSINYGEATDSSNFLTIILMTIGGSPGSTAGGIKTTTFALIGLLALSRLKGEVVTTYWNRSIRNETTARAVGLFVISFGIVTAGIFILTVTETFRNDEAHFLDCMFEAASAFGTVGLSTGITPQLSIVGRWTAIILMFLGRVGPLTLTAVFMVRQSRESSFRYSYEDVVVG</sequence>
<dbReference type="Pfam" id="PF02386">
    <property type="entry name" value="TrkH"/>
    <property type="match status" value="1"/>
</dbReference>
<evidence type="ECO:0000256" key="6">
    <source>
        <dbReference type="ARBA" id="ARBA00023065"/>
    </source>
</evidence>
<keyword evidence="5 8" id="KW-1133">Transmembrane helix</keyword>
<evidence type="ECO:0000256" key="8">
    <source>
        <dbReference type="SAM" id="Phobius"/>
    </source>
</evidence>
<dbReference type="Proteomes" id="UP000315017">
    <property type="component" value="Chromosome"/>
</dbReference>
<dbReference type="EMBL" id="CP036274">
    <property type="protein sequence ID" value="QDU27069.1"/>
    <property type="molecule type" value="Genomic_DNA"/>
</dbReference>
<evidence type="ECO:0000256" key="3">
    <source>
        <dbReference type="ARBA" id="ARBA00022475"/>
    </source>
</evidence>
<reference evidence="9 10" key="1">
    <citation type="submission" date="2019-02" db="EMBL/GenBank/DDBJ databases">
        <title>Deep-cultivation of Planctomycetes and their phenomic and genomic characterization uncovers novel biology.</title>
        <authorList>
            <person name="Wiegand S."/>
            <person name="Jogler M."/>
            <person name="Boedeker C."/>
            <person name="Pinto D."/>
            <person name="Vollmers J."/>
            <person name="Rivas-Marin E."/>
            <person name="Kohn T."/>
            <person name="Peeters S.H."/>
            <person name="Heuer A."/>
            <person name="Rast P."/>
            <person name="Oberbeckmann S."/>
            <person name="Bunk B."/>
            <person name="Jeske O."/>
            <person name="Meyerdierks A."/>
            <person name="Storesund J.E."/>
            <person name="Kallscheuer N."/>
            <person name="Luecker S."/>
            <person name="Lage O.M."/>
            <person name="Pohl T."/>
            <person name="Merkel B.J."/>
            <person name="Hornburger P."/>
            <person name="Mueller R.-W."/>
            <person name="Bruemmer F."/>
            <person name="Labrenz M."/>
            <person name="Spormann A.M."/>
            <person name="Op den Camp H."/>
            <person name="Overmann J."/>
            <person name="Amann R."/>
            <person name="Jetten M.S.M."/>
            <person name="Mascher T."/>
            <person name="Medema M.H."/>
            <person name="Devos D.P."/>
            <person name="Kaster A.-K."/>
            <person name="Ovreas L."/>
            <person name="Rohde M."/>
            <person name="Galperin M.Y."/>
            <person name="Jogler C."/>
        </authorList>
    </citation>
    <scope>NUCLEOTIDE SEQUENCE [LARGE SCALE GENOMIC DNA]</scope>
    <source>
        <strain evidence="9 10">ETA_A8</strain>
    </source>
</reference>
<evidence type="ECO:0000256" key="1">
    <source>
        <dbReference type="ARBA" id="ARBA00004651"/>
    </source>
</evidence>
<feature type="transmembrane region" description="Helical" evidence="8">
    <location>
        <begin position="150"/>
        <end position="169"/>
    </location>
</feature>
<dbReference type="GO" id="GO:0005886">
    <property type="term" value="C:plasma membrane"/>
    <property type="evidence" value="ECO:0007669"/>
    <property type="project" value="UniProtKB-SubCell"/>
</dbReference>
<dbReference type="InterPro" id="IPR003445">
    <property type="entry name" value="Cat_transpt"/>
</dbReference>
<evidence type="ECO:0000256" key="5">
    <source>
        <dbReference type="ARBA" id="ARBA00022989"/>
    </source>
</evidence>
<evidence type="ECO:0000313" key="9">
    <source>
        <dbReference type="EMBL" id="QDU27069.1"/>
    </source>
</evidence>
<proteinExistence type="predicted"/>
<keyword evidence="6" id="KW-0406">Ion transport</keyword>
<accession>A0A517YA10</accession>
<keyword evidence="3" id="KW-1003">Cell membrane</keyword>
<feature type="transmembrane region" description="Helical" evidence="8">
    <location>
        <begin position="95"/>
        <end position="120"/>
    </location>
</feature>
<keyword evidence="7 8" id="KW-0472">Membrane</keyword>
<dbReference type="PANTHER" id="PTHR32024">
    <property type="entry name" value="TRK SYSTEM POTASSIUM UPTAKE PROTEIN TRKG-RELATED"/>
    <property type="match status" value="1"/>
</dbReference>
<feature type="transmembrane region" description="Helical" evidence="8">
    <location>
        <begin position="34"/>
        <end position="53"/>
    </location>
</feature>
<feature type="transmembrane region" description="Helical" evidence="8">
    <location>
        <begin position="372"/>
        <end position="392"/>
    </location>
</feature>
<dbReference type="PANTHER" id="PTHR32024:SF1">
    <property type="entry name" value="KTR SYSTEM POTASSIUM UPTAKE PROTEIN B"/>
    <property type="match status" value="1"/>
</dbReference>
<name>A0A517YA10_9BACT</name>
<dbReference type="GO" id="GO:0008324">
    <property type="term" value="F:monoatomic cation transmembrane transporter activity"/>
    <property type="evidence" value="ECO:0007669"/>
    <property type="project" value="InterPro"/>
</dbReference>
<feature type="transmembrane region" description="Helical" evidence="8">
    <location>
        <begin position="210"/>
        <end position="229"/>
    </location>
</feature>
<evidence type="ECO:0000256" key="2">
    <source>
        <dbReference type="ARBA" id="ARBA00022448"/>
    </source>
</evidence>
<gene>
    <name evidence="9" type="primary">ktrB</name>
    <name evidence="9" type="ORF">ETAA8_21530</name>
</gene>
<evidence type="ECO:0000313" key="10">
    <source>
        <dbReference type="Proteomes" id="UP000315017"/>
    </source>
</evidence>
<dbReference type="GO" id="GO:0030001">
    <property type="term" value="P:metal ion transport"/>
    <property type="evidence" value="ECO:0007669"/>
    <property type="project" value="UniProtKB-ARBA"/>
</dbReference>
<keyword evidence="10" id="KW-1185">Reference proteome</keyword>